<evidence type="ECO:0000313" key="10">
    <source>
        <dbReference type="EMBL" id="RIJ50360.1"/>
    </source>
</evidence>
<dbReference type="InterPro" id="IPR019833">
    <property type="entry name" value="Mn/Fe_SOD_BS"/>
</dbReference>
<feature type="domain" description="Manganese/iron superoxide dismutase C-terminal" evidence="9">
    <location>
        <begin position="126"/>
        <end position="229"/>
    </location>
</feature>
<gene>
    <name evidence="10" type="ORF">D1614_00010</name>
</gene>
<protein>
    <recommendedName>
        <fullName evidence="2 6">Superoxide dismutase</fullName>
        <ecNumber evidence="2 6">1.15.1.1</ecNumber>
    </recommendedName>
</protein>
<dbReference type="PRINTS" id="PR01703">
    <property type="entry name" value="MNSODISMTASE"/>
</dbReference>
<evidence type="ECO:0000256" key="1">
    <source>
        <dbReference type="ARBA" id="ARBA00008714"/>
    </source>
</evidence>
<evidence type="ECO:0000259" key="8">
    <source>
        <dbReference type="Pfam" id="PF00081"/>
    </source>
</evidence>
<dbReference type="AlphaFoldDB" id="A0A399T1P1"/>
<dbReference type="SUPFAM" id="SSF54719">
    <property type="entry name" value="Fe,Mn superoxide dismutase (SOD), C-terminal domain"/>
    <property type="match status" value="1"/>
</dbReference>
<evidence type="ECO:0000256" key="6">
    <source>
        <dbReference type="RuleBase" id="RU000414"/>
    </source>
</evidence>
<feature type="signal peptide" evidence="7">
    <location>
        <begin position="1"/>
        <end position="27"/>
    </location>
</feature>
<feature type="binding site" evidence="5">
    <location>
        <position position="110"/>
    </location>
    <ligand>
        <name>Mn(2+)</name>
        <dbReference type="ChEBI" id="CHEBI:29035"/>
    </ligand>
</feature>
<dbReference type="Pfam" id="PF02777">
    <property type="entry name" value="Sod_Fe_C"/>
    <property type="match status" value="1"/>
</dbReference>
<keyword evidence="7" id="KW-0732">Signal</keyword>
<feature type="binding site" evidence="5">
    <location>
        <position position="200"/>
    </location>
    <ligand>
        <name>Mn(2+)</name>
        <dbReference type="ChEBI" id="CHEBI:29035"/>
    </ligand>
</feature>
<dbReference type="GO" id="GO:0046872">
    <property type="term" value="F:metal ion binding"/>
    <property type="evidence" value="ECO:0007669"/>
    <property type="project" value="UniProtKB-KW"/>
</dbReference>
<evidence type="ECO:0000313" key="11">
    <source>
        <dbReference type="Proteomes" id="UP000265926"/>
    </source>
</evidence>
<comment type="similarity">
    <text evidence="1 6">Belongs to the iron/manganese superoxide dismutase family.</text>
</comment>
<dbReference type="InterPro" id="IPR036314">
    <property type="entry name" value="SOD_C_sf"/>
</dbReference>
<proteinExistence type="inferred from homology"/>
<accession>A0A399T1P1</accession>
<dbReference type="PANTHER" id="PTHR43595">
    <property type="entry name" value="37S RIBOSOMAL PROTEIN S26, MITOCHONDRIAL"/>
    <property type="match status" value="1"/>
</dbReference>
<dbReference type="EMBL" id="QWGR01000001">
    <property type="protein sequence ID" value="RIJ50360.1"/>
    <property type="molecule type" value="Genomic_DNA"/>
</dbReference>
<dbReference type="PROSITE" id="PS00088">
    <property type="entry name" value="SOD_MN"/>
    <property type="match status" value="1"/>
</dbReference>
<comment type="catalytic activity">
    <reaction evidence="6">
        <text>2 superoxide + 2 H(+) = H2O2 + O2</text>
        <dbReference type="Rhea" id="RHEA:20696"/>
        <dbReference type="ChEBI" id="CHEBI:15378"/>
        <dbReference type="ChEBI" id="CHEBI:15379"/>
        <dbReference type="ChEBI" id="CHEBI:16240"/>
        <dbReference type="ChEBI" id="CHEBI:18421"/>
        <dbReference type="EC" id="1.15.1.1"/>
    </reaction>
</comment>
<feature type="chain" id="PRO_5017470636" description="Superoxide dismutase" evidence="7">
    <location>
        <begin position="28"/>
        <end position="235"/>
    </location>
</feature>
<dbReference type="FunFam" id="3.55.40.20:FF:000001">
    <property type="entry name" value="Superoxide dismutase"/>
    <property type="match status" value="1"/>
</dbReference>
<name>A0A399T1P1_9BACT</name>
<dbReference type="Gene3D" id="1.10.287.990">
    <property type="entry name" value="Fe,Mn superoxide dismutase (SOD) domain"/>
    <property type="match status" value="1"/>
</dbReference>
<organism evidence="10 11">
    <name type="scientific">Maribellus luteus</name>
    <dbReference type="NCBI Taxonomy" id="2305463"/>
    <lineage>
        <taxon>Bacteria</taxon>
        <taxon>Pseudomonadati</taxon>
        <taxon>Bacteroidota</taxon>
        <taxon>Bacteroidia</taxon>
        <taxon>Marinilabiliales</taxon>
        <taxon>Prolixibacteraceae</taxon>
        <taxon>Maribellus</taxon>
    </lineage>
</organism>
<evidence type="ECO:0000256" key="2">
    <source>
        <dbReference type="ARBA" id="ARBA00012682"/>
    </source>
</evidence>
<dbReference type="InterPro" id="IPR019831">
    <property type="entry name" value="Mn/Fe_SOD_N"/>
</dbReference>
<dbReference type="Pfam" id="PF00081">
    <property type="entry name" value="Sod_Fe_N"/>
    <property type="match status" value="1"/>
</dbReference>
<dbReference type="PANTHER" id="PTHR43595:SF2">
    <property type="entry name" value="SMALL RIBOSOMAL SUBUNIT PROTEIN MS42"/>
    <property type="match status" value="1"/>
</dbReference>
<feature type="domain" description="Manganese/iron superoxide dismutase N-terminal" evidence="8">
    <location>
        <begin position="36"/>
        <end position="118"/>
    </location>
</feature>
<dbReference type="PIRSF" id="PIRSF000349">
    <property type="entry name" value="SODismutase"/>
    <property type="match status" value="1"/>
</dbReference>
<dbReference type="OrthoDB" id="9803125at2"/>
<sequence>MERRKFIITAGVAAVAAPMLGTFASCASETKAFEGHTFPELGYGYDALEPYIDAQTMELHYSKHHKGYYTKFMAAAEGTELLNTPMEQIFAEISKQPEGIRNNGGGYYNHTLFWENMTPSQGEIPAELKKAIEKDFGSVESFREQFGKAAKTRFGSGWAWLSVDKSGKLVVSSTANQDNPLMDVVEVKGTPLLGLDVWEHAYYLHYQNKRADYVDNFWNVVNWEVVNDRLTKALA</sequence>
<feature type="binding site" evidence="5">
    <location>
        <position position="196"/>
    </location>
    <ligand>
        <name>Mn(2+)</name>
        <dbReference type="ChEBI" id="CHEBI:29035"/>
    </ligand>
</feature>
<dbReference type="Proteomes" id="UP000265926">
    <property type="component" value="Unassembled WGS sequence"/>
</dbReference>
<evidence type="ECO:0000256" key="5">
    <source>
        <dbReference type="PIRSR" id="PIRSR000349-1"/>
    </source>
</evidence>
<dbReference type="InterPro" id="IPR001189">
    <property type="entry name" value="Mn/Fe_SOD"/>
</dbReference>
<dbReference type="GO" id="GO:0004784">
    <property type="term" value="F:superoxide dismutase activity"/>
    <property type="evidence" value="ECO:0007669"/>
    <property type="project" value="UniProtKB-EC"/>
</dbReference>
<dbReference type="InterPro" id="IPR019832">
    <property type="entry name" value="Mn/Fe_SOD_C"/>
</dbReference>
<evidence type="ECO:0000256" key="4">
    <source>
        <dbReference type="ARBA" id="ARBA00023002"/>
    </source>
</evidence>
<reference evidence="10 11" key="1">
    <citation type="submission" date="2018-08" db="EMBL/GenBank/DDBJ databases">
        <title>Pallidiluteibacterium maritimus gen. nov., sp. nov., isolated from coastal sediment.</title>
        <authorList>
            <person name="Zhou L.Y."/>
        </authorList>
    </citation>
    <scope>NUCLEOTIDE SEQUENCE [LARGE SCALE GENOMIC DNA]</scope>
    <source>
        <strain evidence="10 11">XSD2</strain>
    </source>
</reference>
<evidence type="ECO:0000256" key="7">
    <source>
        <dbReference type="SAM" id="SignalP"/>
    </source>
</evidence>
<comment type="function">
    <text evidence="6">Destroys radicals which are normally produced within the cells and which are toxic to biological systems.</text>
</comment>
<dbReference type="GO" id="GO:0005737">
    <property type="term" value="C:cytoplasm"/>
    <property type="evidence" value="ECO:0007669"/>
    <property type="project" value="TreeGrafter"/>
</dbReference>
<comment type="caution">
    <text evidence="10">The sequence shown here is derived from an EMBL/GenBank/DDBJ whole genome shotgun (WGS) entry which is preliminary data.</text>
</comment>
<evidence type="ECO:0000259" key="9">
    <source>
        <dbReference type="Pfam" id="PF02777"/>
    </source>
</evidence>
<dbReference type="InterPro" id="IPR036324">
    <property type="entry name" value="Mn/Fe_SOD_N_sf"/>
</dbReference>
<keyword evidence="4 6" id="KW-0560">Oxidoreductase</keyword>
<dbReference type="SUPFAM" id="SSF46609">
    <property type="entry name" value="Fe,Mn superoxide dismutase (SOD), N-terminal domain"/>
    <property type="match status" value="1"/>
</dbReference>
<dbReference type="PROSITE" id="PS51257">
    <property type="entry name" value="PROKAR_LIPOPROTEIN"/>
    <property type="match status" value="1"/>
</dbReference>
<dbReference type="EC" id="1.15.1.1" evidence="2 6"/>
<dbReference type="Gene3D" id="3.55.40.20">
    <property type="entry name" value="Iron/manganese superoxide dismutase, C-terminal domain"/>
    <property type="match status" value="1"/>
</dbReference>
<feature type="binding site" evidence="5">
    <location>
        <position position="60"/>
    </location>
    <ligand>
        <name>Mn(2+)</name>
        <dbReference type="ChEBI" id="CHEBI:29035"/>
    </ligand>
</feature>
<evidence type="ECO:0000256" key="3">
    <source>
        <dbReference type="ARBA" id="ARBA00022723"/>
    </source>
</evidence>
<keyword evidence="11" id="KW-1185">Reference proteome</keyword>
<keyword evidence="3 5" id="KW-0479">Metal-binding</keyword>